<gene>
    <name evidence="2" type="ORF">NPE20_22930</name>
</gene>
<reference evidence="2 3" key="1">
    <citation type="submission" date="2022-07" db="EMBL/GenBank/DDBJ databases">
        <title>Mucilaginibacter sp. JC4.</title>
        <authorList>
            <person name="Le V."/>
            <person name="Ko S.-R."/>
            <person name="Ahn C.-Y."/>
            <person name="Oh H.-M."/>
        </authorList>
    </citation>
    <scope>NUCLEOTIDE SEQUENCE [LARGE SCALE GENOMIC DNA]</scope>
    <source>
        <strain evidence="2 3">JC4</strain>
    </source>
</reference>
<sequence length="165" mass="18247">MTSREKGQDFSFPVGKTASGESGQNNGGLERGKGIGNFAEARARGNAVGQKIPARGSARFAGQGPCAQRNIFADLIFCFFLIKQKEEALPRRMSGPMLYWNTEHEKCQTSSCGLNYMLTQAKSLQHAHHEIRYANLAAAIDYISPNAKKNNCHLSYQIPWPLKVQ</sequence>
<protein>
    <submittedName>
        <fullName evidence="2">Uncharacterized protein</fullName>
    </submittedName>
</protein>
<dbReference type="EMBL" id="JANHOH010000010">
    <property type="protein sequence ID" value="MCQ6960853.1"/>
    <property type="molecule type" value="Genomic_DNA"/>
</dbReference>
<dbReference type="Proteomes" id="UP001204376">
    <property type="component" value="Unassembled WGS sequence"/>
</dbReference>
<comment type="caution">
    <text evidence="2">The sequence shown here is derived from an EMBL/GenBank/DDBJ whole genome shotgun (WGS) entry which is preliminary data.</text>
</comment>
<accession>A0ABT1T8S3</accession>
<organism evidence="2 3">
    <name type="scientific">Mucilaginibacter aquariorum</name>
    <dbReference type="NCBI Taxonomy" id="2967225"/>
    <lineage>
        <taxon>Bacteria</taxon>
        <taxon>Pseudomonadati</taxon>
        <taxon>Bacteroidota</taxon>
        <taxon>Sphingobacteriia</taxon>
        <taxon>Sphingobacteriales</taxon>
        <taxon>Sphingobacteriaceae</taxon>
        <taxon>Mucilaginibacter</taxon>
    </lineage>
</organism>
<evidence type="ECO:0000256" key="1">
    <source>
        <dbReference type="SAM" id="MobiDB-lite"/>
    </source>
</evidence>
<dbReference type="RefSeq" id="WP_256541024.1">
    <property type="nucleotide sequence ID" value="NZ_JANHOH010000010.1"/>
</dbReference>
<evidence type="ECO:0000313" key="2">
    <source>
        <dbReference type="EMBL" id="MCQ6960853.1"/>
    </source>
</evidence>
<name>A0ABT1T8S3_9SPHI</name>
<evidence type="ECO:0000313" key="3">
    <source>
        <dbReference type="Proteomes" id="UP001204376"/>
    </source>
</evidence>
<proteinExistence type="predicted"/>
<keyword evidence="3" id="KW-1185">Reference proteome</keyword>
<feature type="region of interest" description="Disordered" evidence="1">
    <location>
        <begin position="1"/>
        <end position="34"/>
    </location>
</feature>